<dbReference type="InterPro" id="IPR036515">
    <property type="entry name" value="Transposase_17_sf"/>
</dbReference>
<accession>A0A1F5HYJ0</accession>
<protein>
    <recommendedName>
        <fullName evidence="1">Transposase IS200-like domain-containing protein</fullName>
    </recommendedName>
</protein>
<reference evidence="2 3" key="1">
    <citation type="journal article" date="2016" name="Nat. Commun.">
        <title>Thousands of microbial genomes shed light on interconnected biogeochemical processes in an aquifer system.</title>
        <authorList>
            <person name="Anantharaman K."/>
            <person name="Brown C.T."/>
            <person name="Hug L.A."/>
            <person name="Sharon I."/>
            <person name="Castelle C.J."/>
            <person name="Probst A.J."/>
            <person name="Thomas B.C."/>
            <person name="Singh A."/>
            <person name="Wilkins M.J."/>
            <person name="Karaoz U."/>
            <person name="Brodie E.L."/>
            <person name="Williams K.H."/>
            <person name="Hubbard S.S."/>
            <person name="Banfield J.F."/>
        </authorList>
    </citation>
    <scope>NUCLEOTIDE SEQUENCE [LARGE SCALE GENOMIC DNA]</scope>
</reference>
<evidence type="ECO:0000313" key="2">
    <source>
        <dbReference type="EMBL" id="OGE09166.1"/>
    </source>
</evidence>
<organism evidence="2 3">
    <name type="scientific">Candidatus Curtissbacteria bacterium RIFCSPLOWO2_01_FULL_42_26</name>
    <dbReference type="NCBI Taxonomy" id="1797729"/>
    <lineage>
        <taxon>Bacteria</taxon>
        <taxon>Candidatus Curtissiibacteriota</taxon>
    </lineage>
</organism>
<proteinExistence type="predicted"/>
<dbReference type="InterPro" id="IPR002686">
    <property type="entry name" value="Transposase_17"/>
</dbReference>
<dbReference type="AlphaFoldDB" id="A0A1F5HYJ0"/>
<dbReference type="SUPFAM" id="SSF143422">
    <property type="entry name" value="Transposase IS200-like"/>
    <property type="match status" value="1"/>
</dbReference>
<dbReference type="Pfam" id="PF01797">
    <property type="entry name" value="Y1_Tnp"/>
    <property type="match status" value="1"/>
</dbReference>
<dbReference type="STRING" id="1797729.A3A60_01255"/>
<evidence type="ECO:0000259" key="1">
    <source>
        <dbReference type="SMART" id="SM01321"/>
    </source>
</evidence>
<dbReference type="PANTHER" id="PTHR34322:SF2">
    <property type="entry name" value="TRANSPOSASE IS200-LIKE DOMAIN-CONTAINING PROTEIN"/>
    <property type="match status" value="1"/>
</dbReference>
<dbReference type="GO" id="GO:0006313">
    <property type="term" value="P:DNA transposition"/>
    <property type="evidence" value="ECO:0007669"/>
    <property type="project" value="InterPro"/>
</dbReference>
<dbReference type="SMART" id="SM01321">
    <property type="entry name" value="Y1_Tnp"/>
    <property type="match status" value="1"/>
</dbReference>
<evidence type="ECO:0000313" key="3">
    <source>
        <dbReference type="Proteomes" id="UP000179227"/>
    </source>
</evidence>
<dbReference type="PANTHER" id="PTHR34322">
    <property type="entry name" value="TRANSPOSASE, Y1_TNP DOMAIN-CONTAINING"/>
    <property type="match status" value="1"/>
</dbReference>
<comment type="caution">
    <text evidence="2">The sequence shown here is derived from an EMBL/GenBank/DDBJ whole genome shotgun (WGS) entry which is preliminary data.</text>
</comment>
<dbReference type="GO" id="GO:0004803">
    <property type="term" value="F:transposase activity"/>
    <property type="evidence" value="ECO:0007669"/>
    <property type="project" value="InterPro"/>
</dbReference>
<dbReference type="GO" id="GO:0003677">
    <property type="term" value="F:DNA binding"/>
    <property type="evidence" value="ECO:0007669"/>
    <property type="project" value="InterPro"/>
</dbReference>
<dbReference type="EMBL" id="MFBS01000023">
    <property type="protein sequence ID" value="OGE09166.1"/>
    <property type="molecule type" value="Genomic_DNA"/>
</dbReference>
<dbReference type="Gene3D" id="3.30.70.1290">
    <property type="entry name" value="Transposase IS200-like"/>
    <property type="match status" value="1"/>
</dbReference>
<gene>
    <name evidence="2" type="ORF">A3A60_01255</name>
</gene>
<dbReference type="Proteomes" id="UP000179227">
    <property type="component" value="Unassembled WGS sequence"/>
</dbReference>
<sequence>MQRTPQSDFIQGGYYHVYNRGNRKQNIFLNEKDYKRYLAKLKEYRQKHNVTILAYCLMPNHVHFLIRQNSPEPVSTFIQKLHTAYSMYFNKKYEQVGHLFADRFKTKIVARDEYLTHLSRYIHLNPEKLVKKLTAYTWSSYPAYMGIKDDEITDTKFVLSFFKRKNDSNRDVINAYKYFVKEEAEDLNKIRHLLFGEEHIPKPLELALKSVTHHPQKNTKNPPGL</sequence>
<feature type="domain" description="Transposase IS200-like" evidence="1">
    <location>
        <begin position="10"/>
        <end position="125"/>
    </location>
</feature>
<name>A0A1F5HYJ0_9BACT</name>